<keyword evidence="2" id="KW-1185">Reference proteome</keyword>
<evidence type="ECO:0000313" key="1">
    <source>
        <dbReference type="EMBL" id="EEF44598.1"/>
    </source>
</evidence>
<gene>
    <name evidence="1" type="ORF">RCOM_0965000</name>
</gene>
<dbReference type="InParanoid" id="B9RVM2"/>
<sequence length="58" mass="6471">MSSDRNPAFTHVVASATNVVNNNSSFAAVQLIPPMPYSKPFPDISKVEVFSGQNYRRW</sequence>
<reference evidence="2" key="1">
    <citation type="journal article" date="2010" name="Nat. Biotechnol.">
        <title>Draft genome sequence of the oilseed species Ricinus communis.</title>
        <authorList>
            <person name="Chan A.P."/>
            <person name="Crabtree J."/>
            <person name="Zhao Q."/>
            <person name="Lorenzi H."/>
            <person name="Orvis J."/>
            <person name="Puiu D."/>
            <person name="Melake-Berhan A."/>
            <person name="Jones K.M."/>
            <person name="Redman J."/>
            <person name="Chen G."/>
            <person name="Cahoon E.B."/>
            <person name="Gedil M."/>
            <person name="Stanke M."/>
            <person name="Haas B.J."/>
            <person name="Wortman J.R."/>
            <person name="Fraser-Liggett C.M."/>
            <person name="Ravel J."/>
            <person name="Rabinowicz P.D."/>
        </authorList>
    </citation>
    <scope>NUCLEOTIDE SEQUENCE [LARGE SCALE GENOMIC DNA]</scope>
    <source>
        <strain evidence="2">cv. Hale</strain>
    </source>
</reference>
<accession>B9RVM2</accession>
<protein>
    <submittedName>
        <fullName evidence="1">Uncharacterized protein</fullName>
    </submittedName>
</protein>
<dbReference type="EMBL" id="EQ973821">
    <property type="protein sequence ID" value="EEF44598.1"/>
    <property type="molecule type" value="Genomic_DNA"/>
</dbReference>
<evidence type="ECO:0000313" key="2">
    <source>
        <dbReference type="Proteomes" id="UP000008311"/>
    </source>
</evidence>
<dbReference type="AlphaFoldDB" id="B9RVM2"/>
<proteinExistence type="predicted"/>
<dbReference type="Proteomes" id="UP000008311">
    <property type="component" value="Unassembled WGS sequence"/>
</dbReference>
<organism evidence="1 2">
    <name type="scientific">Ricinus communis</name>
    <name type="common">Castor bean</name>
    <dbReference type="NCBI Taxonomy" id="3988"/>
    <lineage>
        <taxon>Eukaryota</taxon>
        <taxon>Viridiplantae</taxon>
        <taxon>Streptophyta</taxon>
        <taxon>Embryophyta</taxon>
        <taxon>Tracheophyta</taxon>
        <taxon>Spermatophyta</taxon>
        <taxon>Magnoliopsida</taxon>
        <taxon>eudicotyledons</taxon>
        <taxon>Gunneridae</taxon>
        <taxon>Pentapetalae</taxon>
        <taxon>rosids</taxon>
        <taxon>fabids</taxon>
        <taxon>Malpighiales</taxon>
        <taxon>Euphorbiaceae</taxon>
        <taxon>Acalyphoideae</taxon>
        <taxon>Acalypheae</taxon>
        <taxon>Ricinus</taxon>
    </lineage>
</organism>
<name>B9RVM2_RICCO</name>